<dbReference type="InterPro" id="IPR007569">
    <property type="entry name" value="DUF559"/>
</dbReference>
<name>A0ABV0J5L4_9CYAN</name>
<accession>A0ABV0J5L4</accession>
<gene>
    <name evidence="2" type="ORF">NC998_08135</name>
</gene>
<dbReference type="InterPro" id="IPR011335">
    <property type="entry name" value="Restrct_endonuc-II-like"/>
</dbReference>
<sequence length="258" mass="29096">MERFPTVLIPPAIAAAESPLQVQAALQQTLPPMGVHMKAPKGHSESQFEHDLWRYFPGKIQTGLLVSNPACKQPYVPDFAYIDAALNLHIDLEIDEPYAYGTQKPIHYLGSAKDQQRNQYFLDQGWLIIRFSEEQVVRSPASCCKAVASAIATLLGDSAMLHPFRQVATLKPQKRWTQAEGQGMAEQAYREKYLVAQTPPQPAKNSQLRQRQNQASRPSTRLISANFTFYCPECGDGPIRWQGHYVSCPTCHYDEFVF</sequence>
<comment type="caution">
    <text evidence="2">The sequence shown here is derived from an EMBL/GenBank/DDBJ whole genome shotgun (WGS) entry which is preliminary data.</text>
</comment>
<organism evidence="2 3">
    <name type="scientific">Trichocoleus desertorum GB2-A4</name>
    <dbReference type="NCBI Taxonomy" id="2933944"/>
    <lineage>
        <taxon>Bacteria</taxon>
        <taxon>Bacillati</taxon>
        <taxon>Cyanobacteriota</taxon>
        <taxon>Cyanophyceae</taxon>
        <taxon>Leptolyngbyales</taxon>
        <taxon>Trichocoleusaceae</taxon>
        <taxon>Trichocoleus</taxon>
    </lineage>
</organism>
<feature type="domain" description="DUF559" evidence="1">
    <location>
        <begin position="46"/>
        <end position="149"/>
    </location>
</feature>
<dbReference type="SUPFAM" id="SSF52980">
    <property type="entry name" value="Restriction endonuclease-like"/>
    <property type="match status" value="1"/>
</dbReference>
<dbReference type="EMBL" id="JAMPKM010000003">
    <property type="protein sequence ID" value="MEP0817064.1"/>
    <property type="molecule type" value="Genomic_DNA"/>
</dbReference>
<dbReference type="GO" id="GO:0004519">
    <property type="term" value="F:endonuclease activity"/>
    <property type="evidence" value="ECO:0007669"/>
    <property type="project" value="UniProtKB-KW"/>
</dbReference>
<evidence type="ECO:0000313" key="2">
    <source>
        <dbReference type="EMBL" id="MEP0817064.1"/>
    </source>
</evidence>
<dbReference type="RefSeq" id="WP_190439582.1">
    <property type="nucleotide sequence ID" value="NZ_JAMPKM010000003.1"/>
</dbReference>
<keyword evidence="2" id="KW-0378">Hydrolase</keyword>
<keyword evidence="2" id="KW-0540">Nuclease</keyword>
<protein>
    <submittedName>
        <fullName evidence="2">Endonuclease domain-containing protein</fullName>
    </submittedName>
</protein>
<keyword evidence="3" id="KW-1185">Reference proteome</keyword>
<evidence type="ECO:0000259" key="1">
    <source>
        <dbReference type="Pfam" id="PF04480"/>
    </source>
</evidence>
<evidence type="ECO:0000313" key="3">
    <source>
        <dbReference type="Proteomes" id="UP001464891"/>
    </source>
</evidence>
<keyword evidence="2" id="KW-0255">Endonuclease</keyword>
<dbReference type="Gene3D" id="3.40.960.10">
    <property type="entry name" value="VSR Endonuclease"/>
    <property type="match status" value="1"/>
</dbReference>
<reference evidence="2 3" key="1">
    <citation type="submission" date="2022-04" db="EMBL/GenBank/DDBJ databases">
        <title>Positive selection, recombination, and allopatry shape intraspecific diversity of widespread and dominant cyanobacteria.</title>
        <authorList>
            <person name="Wei J."/>
            <person name="Shu W."/>
            <person name="Hu C."/>
        </authorList>
    </citation>
    <scope>NUCLEOTIDE SEQUENCE [LARGE SCALE GENOMIC DNA]</scope>
    <source>
        <strain evidence="2 3">GB2-A4</strain>
    </source>
</reference>
<dbReference type="Proteomes" id="UP001464891">
    <property type="component" value="Unassembled WGS sequence"/>
</dbReference>
<proteinExistence type="predicted"/>
<dbReference type="Pfam" id="PF04480">
    <property type="entry name" value="DUF559"/>
    <property type="match status" value="1"/>
</dbReference>